<dbReference type="EMBL" id="SWOV01000030">
    <property type="protein sequence ID" value="NFF88445.1"/>
    <property type="molecule type" value="Genomic_DNA"/>
</dbReference>
<evidence type="ECO:0000313" key="3">
    <source>
        <dbReference type="EMBL" id="NFN36666.1"/>
    </source>
</evidence>
<dbReference type="RefSeq" id="WP_017826600.1">
    <property type="nucleotide sequence ID" value="NZ_LFPA01000146.1"/>
</dbReference>
<gene>
    <name evidence="2" type="ORF">FC774_11265</name>
    <name evidence="3" type="ORF">FDB51_16450</name>
</gene>
<dbReference type="Proteomes" id="UP000473681">
    <property type="component" value="Unassembled WGS sequence"/>
</dbReference>
<sequence>MKTLSKRLASIMLSAAIMTATLPGINANATTLEINNTSQTQTLSAYKQSLYSKDARGIKDVNKKVNDVKSQLKSNGVKAEKIDNLIEKLKKGETWDSFNGAEPINVTEEKEGNVTTTRKDFEDGSFAISYMEEYSFPDDVNEDENEVKKLSSLSLRQARTIDNVGIRGGDVDKDEWHTTVTNCTVYLNLAAAELAFKASYTINKGKYNDEILRAYRAPYVSYTGVEVEEVNKKENSIEHARAQVSGHPIWFPTATTVLYLDVGSNRAVVDLEDD</sequence>
<evidence type="ECO:0000313" key="5">
    <source>
        <dbReference type="Proteomes" id="UP000476820"/>
    </source>
</evidence>
<reference evidence="4 5" key="1">
    <citation type="submission" date="2019-04" db="EMBL/GenBank/DDBJ databases">
        <title>Genome sequencing of Clostridium botulinum Groups I-IV and Clostridium butyricum.</title>
        <authorList>
            <person name="Brunt J."/>
            <person name="Van Vliet A.H.M."/>
            <person name="Stringer S.C."/>
            <person name="Carter A.T."/>
            <person name="Peck M.W."/>
        </authorList>
    </citation>
    <scope>NUCLEOTIDE SEQUENCE [LARGE SCALE GENOMIC DNA]</scope>
    <source>
        <strain evidence="2 5">1605</strain>
        <strain evidence="3 4">CB-K-33E</strain>
    </source>
</reference>
<keyword evidence="1" id="KW-0732">Signal</keyword>
<proteinExistence type="predicted"/>
<dbReference type="Proteomes" id="UP000476820">
    <property type="component" value="Unassembled WGS sequence"/>
</dbReference>
<organism evidence="2 5">
    <name type="scientific">Clostridium botulinum</name>
    <dbReference type="NCBI Taxonomy" id="1491"/>
    <lineage>
        <taxon>Bacteria</taxon>
        <taxon>Bacillati</taxon>
        <taxon>Bacillota</taxon>
        <taxon>Clostridia</taxon>
        <taxon>Eubacteriales</taxon>
        <taxon>Clostridiaceae</taxon>
        <taxon>Clostridium</taxon>
    </lineage>
</organism>
<comment type="caution">
    <text evidence="2">The sequence shown here is derived from an EMBL/GenBank/DDBJ whole genome shotgun (WGS) entry which is preliminary data.</text>
</comment>
<dbReference type="OrthoDB" id="9999921at2"/>
<evidence type="ECO:0000256" key="1">
    <source>
        <dbReference type="SAM" id="SignalP"/>
    </source>
</evidence>
<dbReference type="AlphaFoldDB" id="A0A0M1LCM7"/>
<evidence type="ECO:0000313" key="2">
    <source>
        <dbReference type="EMBL" id="NFF88445.1"/>
    </source>
</evidence>
<dbReference type="EMBL" id="SWVK01000028">
    <property type="protein sequence ID" value="NFN36666.1"/>
    <property type="molecule type" value="Genomic_DNA"/>
</dbReference>
<accession>A0A0M1LCM7</accession>
<evidence type="ECO:0000313" key="4">
    <source>
        <dbReference type="Proteomes" id="UP000473681"/>
    </source>
</evidence>
<name>A0A0M1LCM7_CLOBO</name>
<protein>
    <submittedName>
        <fullName evidence="2">Uncharacterized protein</fullName>
    </submittedName>
</protein>
<feature type="chain" id="PRO_5035993546" evidence="1">
    <location>
        <begin position="30"/>
        <end position="274"/>
    </location>
</feature>
<feature type="signal peptide" evidence="1">
    <location>
        <begin position="1"/>
        <end position="29"/>
    </location>
</feature>